<dbReference type="Pfam" id="PF01638">
    <property type="entry name" value="HxlR"/>
    <property type="match status" value="2"/>
</dbReference>
<evidence type="ECO:0000256" key="2">
    <source>
        <dbReference type="ARBA" id="ARBA00023125"/>
    </source>
</evidence>
<keyword evidence="1" id="KW-0805">Transcription regulation</keyword>
<evidence type="ECO:0000256" key="1">
    <source>
        <dbReference type="ARBA" id="ARBA00023015"/>
    </source>
</evidence>
<protein>
    <submittedName>
        <fullName evidence="5">HxlR family transcriptional regulator</fullName>
    </submittedName>
</protein>
<evidence type="ECO:0000256" key="3">
    <source>
        <dbReference type="ARBA" id="ARBA00023163"/>
    </source>
</evidence>
<dbReference type="PANTHER" id="PTHR33204">
    <property type="entry name" value="TRANSCRIPTIONAL REGULATOR, MARR FAMILY"/>
    <property type="match status" value="1"/>
</dbReference>
<evidence type="ECO:0000259" key="4">
    <source>
        <dbReference type="PROSITE" id="PS51118"/>
    </source>
</evidence>
<dbReference type="RefSeq" id="WP_132125987.1">
    <property type="nucleotide sequence ID" value="NZ_SLWS01000019.1"/>
</dbReference>
<dbReference type="InterPro" id="IPR002577">
    <property type="entry name" value="HTH_HxlR"/>
</dbReference>
<evidence type="ECO:0000313" key="6">
    <source>
        <dbReference type="Proteomes" id="UP000295680"/>
    </source>
</evidence>
<reference evidence="5 6" key="1">
    <citation type="submission" date="2019-03" db="EMBL/GenBank/DDBJ databases">
        <title>Genomic Encyclopedia of Type Strains, Phase IV (KMG-IV): sequencing the most valuable type-strain genomes for metagenomic binning, comparative biology and taxonomic classification.</title>
        <authorList>
            <person name="Goeker M."/>
        </authorList>
    </citation>
    <scope>NUCLEOTIDE SEQUENCE [LARGE SCALE GENOMIC DNA]</scope>
    <source>
        <strain evidence="5 6">DSM 45934</strain>
    </source>
</reference>
<dbReference type="PANTHER" id="PTHR33204:SF18">
    <property type="entry name" value="TRANSCRIPTIONAL REGULATORY PROTEIN"/>
    <property type="match status" value="1"/>
</dbReference>
<keyword evidence="2" id="KW-0238">DNA-binding</keyword>
<dbReference type="GO" id="GO:0003677">
    <property type="term" value="F:DNA binding"/>
    <property type="evidence" value="ECO:0007669"/>
    <property type="project" value="UniProtKB-KW"/>
</dbReference>
<evidence type="ECO:0000313" key="5">
    <source>
        <dbReference type="EMBL" id="TCO46542.1"/>
    </source>
</evidence>
<name>A0A4R2IPJ8_9PSEU</name>
<dbReference type="PROSITE" id="PS51118">
    <property type="entry name" value="HTH_HXLR"/>
    <property type="match status" value="2"/>
</dbReference>
<comment type="caution">
    <text evidence="5">The sequence shown here is derived from an EMBL/GenBank/DDBJ whole genome shotgun (WGS) entry which is preliminary data.</text>
</comment>
<dbReference type="AlphaFoldDB" id="A0A4R2IPJ8"/>
<dbReference type="Proteomes" id="UP000295680">
    <property type="component" value="Unassembled WGS sequence"/>
</dbReference>
<dbReference type="SUPFAM" id="SSF46785">
    <property type="entry name" value="Winged helix' DNA-binding domain"/>
    <property type="match status" value="2"/>
</dbReference>
<dbReference type="EMBL" id="SLWS01000019">
    <property type="protein sequence ID" value="TCO46542.1"/>
    <property type="molecule type" value="Genomic_DNA"/>
</dbReference>
<feature type="domain" description="HTH hxlR-type" evidence="4">
    <location>
        <begin position="166"/>
        <end position="257"/>
    </location>
</feature>
<keyword evidence="6" id="KW-1185">Reference proteome</keyword>
<feature type="domain" description="HTH hxlR-type" evidence="4">
    <location>
        <begin position="2"/>
        <end position="102"/>
    </location>
</feature>
<dbReference type="OrthoDB" id="5181972at2"/>
<proteinExistence type="predicted"/>
<organism evidence="5 6">
    <name type="scientific">Actinocrispum wychmicini</name>
    <dbReference type="NCBI Taxonomy" id="1213861"/>
    <lineage>
        <taxon>Bacteria</taxon>
        <taxon>Bacillati</taxon>
        <taxon>Actinomycetota</taxon>
        <taxon>Actinomycetes</taxon>
        <taxon>Pseudonocardiales</taxon>
        <taxon>Pseudonocardiaceae</taxon>
        <taxon>Actinocrispum</taxon>
    </lineage>
</organism>
<dbReference type="Gene3D" id="1.10.10.10">
    <property type="entry name" value="Winged helix-like DNA-binding domain superfamily/Winged helix DNA-binding domain"/>
    <property type="match status" value="2"/>
</dbReference>
<dbReference type="InterPro" id="IPR036388">
    <property type="entry name" value="WH-like_DNA-bd_sf"/>
</dbReference>
<accession>A0A4R2IPJ8</accession>
<keyword evidence="3" id="KW-0804">Transcription</keyword>
<gene>
    <name evidence="5" type="ORF">EV192_119121</name>
</gene>
<dbReference type="InterPro" id="IPR036390">
    <property type="entry name" value="WH_DNA-bd_sf"/>
</dbReference>
<sequence>MEPSAIGQALLAVGDQWTLLILQRAFLKHTRRFADWRAELGVSESVLAGRLREMVAGGLLRPAPYRSGRTRTEYWLTEKAIDLWPLLVSIWSWERAWVTRPHPLPDLVHLGCGRSGDVELGCSSCGKAPVAARDTTMTRAMNTTFAHVSAPRLHRRTVRDVSTDALSYLPATMEILGDRWSTVVLAAAFMRMRRFSEFEAKLKAPPSVLSDRLRRFTELDVFYQNGLEYRLTTKGQAFFGVYSVLVDWAQRWYAGAPDTRITINHTICQRELVPYLRCTLCLEPMSRSAIRFDLHAP</sequence>